<dbReference type="PROSITE" id="PS50994">
    <property type="entry name" value="INTEGRASE"/>
    <property type="match status" value="1"/>
</dbReference>
<dbReference type="GO" id="GO:0015074">
    <property type="term" value="P:DNA integration"/>
    <property type="evidence" value="ECO:0007669"/>
    <property type="project" value="InterPro"/>
</dbReference>
<dbReference type="InterPro" id="IPR012337">
    <property type="entry name" value="RNaseH-like_sf"/>
</dbReference>
<dbReference type="InterPro" id="IPR036397">
    <property type="entry name" value="RNaseH_sf"/>
</dbReference>
<evidence type="ECO:0000313" key="2">
    <source>
        <dbReference type="EMBL" id="CRY97760.1"/>
    </source>
</evidence>
<dbReference type="InterPro" id="IPR001584">
    <property type="entry name" value="Integrase_cat-core"/>
</dbReference>
<proteinExistence type="predicted"/>
<dbReference type="Gene3D" id="3.30.420.10">
    <property type="entry name" value="Ribonuclease H-like superfamily/Ribonuclease H"/>
    <property type="match status" value="1"/>
</dbReference>
<accession>A0A0H5Q8N0</accession>
<feature type="domain" description="Integrase catalytic" evidence="1">
    <location>
        <begin position="184"/>
        <end position="357"/>
    </location>
</feature>
<dbReference type="EMBL" id="LN854230">
    <property type="protein sequence ID" value="CRY97760.1"/>
    <property type="molecule type" value="Genomic_DNA"/>
</dbReference>
<dbReference type="PANTHER" id="PTHR10948">
    <property type="entry name" value="TRANSPOSASE"/>
    <property type="match status" value="1"/>
</dbReference>
<dbReference type="InterPro" id="IPR051917">
    <property type="entry name" value="Transposase-Integrase"/>
</dbReference>
<sequence length="359" mass="41550">METLPRKERKENSCFDNNKRMILEGYLLGKTGFPKITNRTQLAEIFKCDRKTIYNEIKRGTVEHLQSDLSTIFEYNAEYAQNIANERNANRGMIPKIMLDTALARKLKHYIVDEKYSPYATLAELNIKGWPSETRAVEKTLYNWVNGGLIPGVSNTDLPNKGEKYKENGSRKNFSRAKCAEHSIDNRPKEVEDRENFGHWELDTVKGGKDTSTACLFTMTERKSRNEIARKMPDAKGKSTVEVLDKIERKLGSEAFRRIFITMTCDGGTEFMDIEGIERSCIDGKQRTKLYFAHPYTACERGTNENHNRILRRFFPKGCDFSKVTDEEVSKAEHWMNNYPRRIHGGKTPAMIYKKCYNF</sequence>
<dbReference type="GO" id="GO:0003676">
    <property type="term" value="F:nucleic acid binding"/>
    <property type="evidence" value="ECO:0007669"/>
    <property type="project" value="InterPro"/>
</dbReference>
<reference evidence="2" key="2">
    <citation type="submission" date="2015-07" db="EMBL/GenBank/DDBJ databases">
        <title>Plasmids, circular viruses and viroids from rat gut.</title>
        <authorList>
            <person name="Jorgensen T.J."/>
            <person name="Hansen M.A."/>
            <person name="Xu Z."/>
            <person name="Tabak M.A."/>
            <person name="Sorensen S.J."/>
            <person name="Hansen L.H."/>
        </authorList>
    </citation>
    <scope>NUCLEOTIDE SEQUENCE</scope>
    <source>
        <strain evidence="2">RGFK1727</strain>
    </source>
</reference>
<dbReference type="AlphaFoldDB" id="A0A0H5Q8N0"/>
<dbReference type="InterPro" id="IPR053392">
    <property type="entry name" value="Transposase_IS30-like"/>
</dbReference>
<evidence type="ECO:0000259" key="1">
    <source>
        <dbReference type="PROSITE" id="PS50994"/>
    </source>
</evidence>
<organism evidence="2">
    <name type="scientific">uncultured prokaryote</name>
    <dbReference type="NCBI Taxonomy" id="198431"/>
    <lineage>
        <taxon>unclassified sequences</taxon>
        <taxon>environmental samples</taxon>
    </lineage>
</organism>
<dbReference type="SUPFAM" id="SSF53098">
    <property type="entry name" value="Ribonuclease H-like"/>
    <property type="match status" value="1"/>
</dbReference>
<dbReference type="NCBIfam" id="NF033563">
    <property type="entry name" value="transpos_IS30"/>
    <property type="match status" value="1"/>
</dbReference>
<reference evidence="2" key="1">
    <citation type="submission" date="2015-06" db="EMBL/GenBank/DDBJ databases">
        <authorList>
            <person name="Joergensen T."/>
        </authorList>
    </citation>
    <scope>NUCLEOTIDE SEQUENCE</scope>
    <source>
        <strain evidence="2">RGFK1727</strain>
    </source>
</reference>
<dbReference type="PANTHER" id="PTHR10948:SF23">
    <property type="entry name" value="TRANSPOSASE INSI FOR INSERTION SEQUENCE ELEMENT IS30A-RELATED"/>
    <property type="match status" value="1"/>
</dbReference>
<protein>
    <recommendedName>
        <fullName evidence="1">Integrase catalytic domain-containing protein</fullName>
    </recommendedName>
</protein>
<dbReference type="GO" id="GO:0032196">
    <property type="term" value="P:transposition"/>
    <property type="evidence" value="ECO:0007669"/>
    <property type="project" value="TreeGrafter"/>
</dbReference>
<name>A0A0H5Q8N0_9ZZZZ</name>
<dbReference type="GO" id="GO:0004803">
    <property type="term" value="F:transposase activity"/>
    <property type="evidence" value="ECO:0007669"/>
    <property type="project" value="TreeGrafter"/>
</dbReference>